<keyword evidence="1" id="KW-0677">Repeat</keyword>
<evidence type="ECO:0000256" key="4">
    <source>
        <dbReference type="SAM" id="SignalP"/>
    </source>
</evidence>
<proteinExistence type="predicted"/>
<organism evidence="5">
    <name type="scientific">Ignavibacterium album</name>
    <dbReference type="NCBI Taxonomy" id="591197"/>
    <lineage>
        <taxon>Bacteria</taxon>
        <taxon>Pseudomonadati</taxon>
        <taxon>Ignavibacteriota</taxon>
        <taxon>Ignavibacteria</taxon>
        <taxon>Ignavibacteriales</taxon>
        <taxon>Ignavibacteriaceae</taxon>
        <taxon>Ignavibacterium</taxon>
    </lineage>
</organism>
<evidence type="ECO:0000256" key="2">
    <source>
        <dbReference type="ARBA" id="ARBA00022803"/>
    </source>
</evidence>
<dbReference type="SUPFAM" id="SSF48452">
    <property type="entry name" value="TPR-like"/>
    <property type="match status" value="3"/>
</dbReference>
<feature type="chain" id="PRO_5032683993" evidence="4">
    <location>
        <begin position="20"/>
        <end position="945"/>
    </location>
</feature>
<evidence type="ECO:0000256" key="1">
    <source>
        <dbReference type="ARBA" id="ARBA00022737"/>
    </source>
</evidence>
<dbReference type="PANTHER" id="PTHR45586">
    <property type="entry name" value="TPR REPEAT-CONTAINING PROTEIN PA4667"/>
    <property type="match status" value="1"/>
</dbReference>
<dbReference type="Gene3D" id="1.25.40.10">
    <property type="entry name" value="Tetratricopeptide repeat domain"/>
    <property type="match status" value="4"/>
</dbReference>
<keyword evidence="2 3" id="KW-0802">TPR repeat</keyword>
<feature type="repeat" description="TPR" evidence="3">
    <location>
        <begin position="57"/>
        <end position="90"/>
    </location>
</feature>
<accession>A0A832DP96</accession>
<reference evidence="5" key="1">
    <citation type="journal article" date="2020" name="mSystems">
        <title>Genome- and Community-Level Interaction Insights into Carbon Utilization and Element Cycling Functions of Hydrothermarchaeota in Hydrothermal Sediment.</title>
        <authorList>
            <person name="Zhou Z."/>
            <person name="Liu Y."/>
            <person name="Xu W."/>
            <person name="Pan J."/>
            <person name="Luo Z.H."/>
            <person name="Li M."/>
        </authorList>
    </citation>
    <scope>NUCLEOTIDE SEQUENCE [LARGE SCALE GENOMIC DNA]</scope>
    <source>
        <strain evidence="5">SpSt-500</strain>
    </source>
</reference>
<keyword evidence="4" id="KW-0732">Signal</keyword>
<sequence length="945" mass="110737">MKILSALIISAFFTLISFSQTNQSKLLEDSKSLISSGRYGEAIELLNRYVASNPQSAEGFNLRGICHEKRGNYEQAVYDYRTAIRISPNDKIISENLKRAENDWYRLLYNQIEGYKREIAINPSVAKNYLEIGKCYKNLGEWSEAEIWYDLYLEKDEASADEMLRYTEILAKNNHIQKGEPYLKNFVEKYPDDHRLWSRYGYFLYWLGKTKLSEKAFLRSLEIRPFFKEALDGLDLVRGKKSFYTFNDTTYRYGKVPAGKVYLIDKYFKSLQKNPANDELRFKLIEELLKYNRIEEAYQQLEILKEKYSSNEKYISLSSEVIKKRNEIIDLEIAELKNNLTNNPYDKNSLLRLAELLSFRNKLDEAINYLKNYLELNDDDEIRFHLAKYYLWNSDLCESKRHLEILSGKNYNNPEAELLLAKIYLWLDTELKKSEYLFEKYLSGFPDDKESIAGLIEVKLKLQNFDEARKVLKDKNLLFSSAEIESFNSKIKELKAQKEFNLKYQILEDARKTASEGNIQLAINKYIEFINTYSNREAEKIYRQAKIELADLYAANLQFEKANQIYSDILSSQYDIEVDKRRAKNIFWSKDYYSAAIEFKRLTLKSPDDIESKLYLADALLFYGEKEKARSIYYELLNQSPDSYILNQRLVWLGDKKLFTGYDYSLQLIPTANYFVDNQDFVYAGQSFLTQIAVTKNFAFGGAIHRGNLSSLTEERTLYMVKGMLNLRINEMTTTKASFGQIFFNDNEKQLAGEFTFTIDNPDNFLINASFQRTDAALILYSPALVDKRLFINTASIFFLIYPGLNFILSSKYQILLPEDDNQGHQLTFRIGNRIWKNFSIGYEFYYYTFKNFSNLYWSPENFSSHSLWLEWKILNTSKAYLNVGTKAGFIPDNQFILSEAFLDFNYYFVKNLSLNLYLSGGSTYRKESGGYRSFSLLSSLKFSI</sequence>
<dbReference type="InterPro" id="IPR019734">
    <property type="entry name" value="TPR_rpt"/>
</dbReference>
<comment type="caution">
    <text evidence="5">The sequence shown here is derived from an EMBL/GenBank/DDBJ whole genome shotgun (WGS) entry which is preliminary data.</text>
</comment>
<name>A0A832DP96_9BACT</name>
<dbReference type="SMART" id="SM00028">
    <property type="entry name" value="TPR"/>
    <property type="match status" value="5"/>
</dbReference>
<gene>
    <name evidence="5" type="ORF">ENS56_10580</name>
</gene>
<feature type="signal peptide" evidence="4">
    <location>
        <begin position="1"/>
        <end position="19"/>
    </location>
</feature>
<dbReference type="Pfam" id="PF13432">
    <property type="entry name" value="TPR_16"/>
    <property type="match status" value="1"/>
</dbReference>
<dbReference type="InterPro" id="IPR051012">
    <property type="entry name" value="CellSynth/LPSAsmb/PSIAsmb"/>
</dbReference>
<evidence type="ECO:0000256" key="3">
    <source>
        <dbReference type="PROSITE-ProRule" id="PRU00339"/>
    </source>
</evidence>
<dbReference type="InterPro" id="IPR011990">
    <property type="entry name" value="TPR-like_helical_dom_sf"/>
</dbReference>
<dbReference type="PANTHER" id="PTHR45586:SF1">
    <property type="entry name" value="LIPOPOLYSACCHARIDE ASSEMBLY PROTEIN B"/>
    <property type="match status" value="1"/>
</dbReference>
<protein>
    <submittedName>
        <fullName evidence="5">Tetratricopeptide repeat protein</fullName>
    </submittedName>
</protein>
<dbReference type="AlphaFoldDB" id="A0A832DP96"/>
<dbReference type="PROSITE" id="PS50005">
    <property type="entry name" value="TPR"/>
    <property type="match status" value="1"/>
</dbReference>
<dbReference type="EMBL" id="DSVI01000018">
    <property type="protein sequence ID" value="HGT48472.1"/>
    <property type="molecule type" value="Genomic_DNA"/>
</dbReference>
<evidence type="ECO:0000313" key="5">
    <source>
        <dbReference type="EMBL" id="HGT48472.1"/>
    </source>
</evidence>